<dbReference type="InterPro" id="IPR029066">
    <property type="entry name" value="PLP-binding_barrel"/>
</dbReference>
<reference evidence="5" key="1">
    <citation type="submission" date="2020-09" db="EMBL/GenBank/DDBJ databases">
        <title>Iningainema tapete sp. nov. (Scytonemataceae, Cyanobacteria) from greenhouses in central Florida (USA) produces two types of nodularin with biosynthetic potential for microcystin-LR and anabaenopeptins.</title>
        <authorList>
            <person name="Berthold D.E."/>
            <person name="Lefler F.W."/>
            <person name="Huang I.-S."/>
            <person name="Abdulla H."/>
            <person name="Zimba P.V."/>
            <person name="Laughinghouse H.D. IV."/>
        </authorList>
    </citation>
    <scope>NUCLEOTIDE SEQUENCE</scope>
    <source>
        <strain evidence="5">BLCCT55</strain>
    </source>
</reference>
<gene>
    <name evidence="5" type="ORF">ICL16_39515</name>
</gene>
<evidence type="ECO:0000256" key="2">
    <source>
        <dbReference type="ARBA" id="ARBA00022898"/>
    </source>
</evidence>
<proteinExistence type="predicted"/>
<dbReference type="PROSITE" id="PS00879">
    <property type="entry name" value="ODR_DC_2_2"/>
    <property type="match status" value="1"/>
</dbReference>
<evidence type="ECO:0000256" key="1">
    <source>
        <dbReference type="ARBA" id="ARBA00001933"/>
    </source>
</evidence>
<dbReference type="Pfam" id="PF02784">
    <property type="entry name" value="Orn_Arg_deC_N"/>
    <property type="match status" value="1"/>
</dbReference>
<protein>
    <submittedName>
        <fullName evidence="5">Alanine racemase</fullName>
    </submittedName>
</protein>
<dbReference type="AlphaFoldDB" id="A0A8J7CHR0"/>
<dbReference type="PANTHER" id="PTHR43727">
    <property type="entry name" value="DIAMINOPIMELATE DECARBOXYLASE"/>
    <property type="match status" value="1"/>
</dbReference>
<dbReference type="SUPFAM" id="SSF50621">
    <property type="entry name" value="Alanine racemase C-terminal domain-like"/>
    <property type="match status" value="1"/>
</dbReference>
<dbReference type="CDD" id="cd06841">
    <property type="entry name" value="PLPDE_III_MccE_like"/>
    <property type="match status" value="1"/>
</dbReference>
<comment type="caution">
    <text evidence="5">The sequence shown here is derived from an EMBL/GenBank/DDBJ whole genome shotgun (WGS) entry which is preliminary data.</text>
</comment>
<evidence type="ECO:0000313" key="5">
    <source>
        <dbReference type="EMBL" id="MBD2777975.1"/>
    </source>
</evidence>
<dbReference type="PANTHER" id="PTHR43727:SF2">
    <property type="entry name" value="GROUP IV DECARBOXYLASE"/>
    <property type="match status" value="1"/>
</dbReference>
<dbReference type="InterPro" id="IPR022657">
    <property type="entry name" value="De-COase2_CS"/>
</dbReference>
<comment type="cofactor">
    <cofactor evidence="1 3">
        <name>pyridoxal 5'-phosphate</name>
        <dbReference type="ChEBI" id="CHEBI:597326"/>
    </cofactor>
</comment>
<dbReference type="RefSeq" id="WP_190837069.1">
    <property type="nucleotide sequence ID" value="NZ_CAWPPI010000118.1"/>
</dbReference>
<feature type="active site" description="Proton donor" evidence="3">
    <location>
        <position position="372"/>
    </location>
</feature>
<dbReference type="PRINTS" id="PR01179">
    <property type="entry name" value="ODADCRBXLASE"/>
</dbReference>
<dbReference type="InterPro" id="IPR022644">
    <property type="entry name" value="De-COase2_N"/>
</dbReference>
<organism evidence="5 6">
    <name type="scientific">Iningainema tapete BLCC-T55</name>
    <dbReference type="NCBI Taxonomy" id="2748662"/>
    <lineage>
        <taxon>Bacteria</taxon>
        <taxon>Bacillati</taxon>
        <taxon>Cyanobacteriota</taxon>
        <taxon>Cyanophyceae</taxon>
        <taxon>Nostocales</taxon>
        <taxon>Scytonemataceae</taxon>
        <taxon>Iningainema tapete</taxon>
    </lineage>
</organism>
<dbReference type="GO" id="GO:0009089">
    <property type="term" value="P:lysine biosynthetic process via diaminopimelate"/>
    <property type="evidence" value="ECO:0007669"/>
    <property type="project" value="TreeGrafter"/>
</dbReference>
<dbReference type="Gene3D" id="2.40.37.10">
    <property type="entry name" value="Lyase, Ornithine Decarboxylase, Chain A, domain 1"/>
    <property type="match status" value="1"/>
</dbReference>
<feature type="domain" description="Orn/DAP/Arg decarboxylase 2 N-terminal" evidence="4">
    <location>
        <begin position="58"/>
        <end position="310"/>
    </location>
</feature>
<keyword evidence="6" id="KW-1185">Reference proteome</keyword>
<evidence type="ECO:0000313" key="6">
    <source>
        <dbReference type="Proteomes" id="UP000629098"/>
    </source>
</evidence>
<dbReference type="GO" id="GO:0008836">
    <property type="term" value="F:diaminopimelate decarboxylase activity"/>
    <property type="evidence" value="ECO:0007669"/>
    <property type="project" value="TreeGrafter"/>
</dbReference>
<keyword evidence="2 3" id="KW-0663">Pyridoxal phosphate</keyword>
<dbReference type="InterPro" id="IPR009006">
    <property type="entry name" value="Ala_racemase/Decarboxylase_C"/>
</dbReference>
<sequence>MVTQYEKPVIQKLHSGLMNKFAGSSLLHRKVKTEIAGLAIDNLVAHFGSPLFVYSEQTLRRKFRTIRNAFSTRYPNVIFGWSYKTNYLKAICAILHQEGAIAELVSKMEYDKAKALGIPGNQIILNGPYKPYATLEAAVRDGVTINIDHLDEIEDLEAISSNLDRTIPVGIRLNLDAGIQPCWSRFGFNLESGQAMDAIRRIASGGKLRVNGLHSHIGTFIMEPAAYARQVEKMVTFGYEIEQACGWQMDYIDIGGGFPSRSRLKGAYHAVDVMLPSIEEYADAVCDALWATLKPGHMPKLIIESGRAVVDEAGTLITTICGVKRLPDGTRAYVVDGGVNLLFTSFWYRFDIALDRPVSGPCQPSVIYGPLCMNIDAVDEGISLPPLSRGTRFVISTVGAYNNTQWLQFIEYRPNVVLVTESGEVELIREAEDLSDLERREHLPPRLATTTELRLSQVGS</sequence>
<accession>A0A8J7CHR0</accession>
<dbReference type="Proteomes" id="UP000629098">
    <property type="component" value="Unassembled WGS sequence"/>
</dbReference>
<dbReference type="SUPFAM" id="SSF51419">
    <property type="entry name" value="PLP-binding barrel"/>
    <property type="match status" value="1"/>
</dbReference>
<name>A0A8J7CHR0_9CYAN</name>
<dbReference type="Gene3D" id="3.20.20.10">
    <property type="entry name" value="Alanine racemase"/>
    <property type="match status" value="1"/>
</dbReference>
<evidence type="ECO:0000259" key="4">
    <source>
        <dbReference type="Pfam" id="PF02784"/>
    </source>
</evidence>
<evidence type="ECO:0000256" key="3">
    <source>
        <dbReference type="PIRSR" id="PIRSR600183-50"/>
    </source>
</evidence>
<dbReference type="InterPro" id="IPR000183">
    <property type="entry name" value="Orn/DAP/Arg_de-COase"/>
</dbReference>
<feature type="modified residue" description="N6-(pyridoxal phosphate)lysine" evidence="3">
    <location>
        <position position="84"/>
    </location>
</feature>
<dbReference type="EMBL" id="JACXAE010000118">
    <property type="protein sequence ID" value="MBD2777975.1"/>
    <property type="molecule type" value="Genomic_DNA"/>
</dbReference>